<sequence>MFNTVHHLLVKTLWFNSEDTDSLPFLQGFYAVWENCGIWCQYFPHLEMYGEIFGFADINVCLFFLVSSHFKQIAVKSGESLFFISLLEDCKGSVSVSTYGAFI</sequence>
<accession>A0ABV0TXY4</accession>
<organism evidence="1 2">
    <name type="scientific">Ilyodon furcidens</name>
    <name type="common">goldbreast splitfin</name>
    <dbReference type="NCBI Taxonomy" id="33524"/>
    <lineage>
        <taxon>Eukaryota</taxon>
        <taxon>Metazoa</taxon>
        <taxon>Chordata</taxon>
        <taxon>Craniata</taxon>
        <taxon>Vertebrata</taxon>
        <taxon>Euteleostomi</taxon>
        <taxon>Actinopterygii</taxon>
        <taxon>Neopterygii</taxon>
        <taxon>Teleostei</taxon>
        <taxon>Neoteleostei</taxon>
        <taxon>Acanthomorphata</taxon>
        <taxon>Ovalentaria</taxon>
        <taxon>Atherinomorphae</taxon>
        <taxon>Cyprinodontiformes</taxon>
        <taxon>Goodeidae</taxon>
        <taxon>Ilyodon</taxon>
    </lineage>
</organism>
<evidence type="ECO:0000313" key="2">
    <source>
        <dbReference type="Proteomes" id="UP001482620"/>
    </source>
</evidence>
<evidence type="ECO:0000313" key="1">
    <source>
        <dbReference type="EMBL" id="MEQ2236788.1"/>
    </source>
</evidence>
<comment type="caution">
    <text evidence="1">The sequence shown here is derived from an EMBL/GenBank/DDBJ whole genome shotgun (WGS) entry which is preliminary data.</text>
</comment>
<reference evidence="1 2" key="1">
    <citation type="submission" date="2021-06" db="EMBL/GenBank/DDBJ databases">
        <authorList>
            <person name="Palmer J.M."/>
        </authorList>
    </citation>
    <scope>NUCLEOTIDE SEQUENCE [LARGE SCALE GENOMIC DNA]</scope>
    <source>
        <strain evidence="2">if_2019</strain>
        <tissue evidence="1">Muscle</tissue>
    </source>
</reference>
<protein>
    <submittedName>
        <fullName evidence="1">Uncharacterized protein</fullName>
    </submittedName>
</protein>
<keyword evidence="2" id="KW-1185">Reference proteome</keyword>
<dbReference type="Proteomes" id="UP001482620">
    <property type="component" value="Unassembled WGS sequence"/>
</dbReference>
<dbReference type="EMBL" id="JAHRIQ010047817">
    <property type="protein sequence ID" value="MEQ2236788.1"/>
    <property type="molecule type" value="Genomic_DNA"/>
</dbReference>
<proteinExistence type="predicted"/>
<gene>
    <name evidence="1" type="ORF">ILYODFUR_016299</name>
</gene>
<name>A0ABV0TXY4_9TELE</name>